<dbReference type="PANTHER" id="PTHR13504:SF38">
    <property type="entry name" value="FIDO DOMAIN-CONTAINING PROTEIN"/>
    <property type="match status" value="1"/>
</dbReference>
<evidence type="ECO:0000256" key="2">
    <source>
        <dbReference type="PIRSR" id="PIRSR640198-1"/>
    </source>
</evidence>
<comment type="caution">
    <text evidence="5">The sequence shown here is derived from an EMBL/GenBank/DDBJ whole genome shotgun (WGS) entry which is preliminary data.</text>
</comment>
<dbReference type="Pfam" id="PF02661">
    <property type="entry name" value="Fic"/>
    <property type="match status" value="1"/>
</dbReference>
<dbReference type="EMBL" id="QNRK01000016">
    <property type="protein sequence ID" value="RBP11419.1"/>
    <property type="molecule type" value="Genomic_DNA"/>
</dbReference>
<feature type="binding site" evidence="1">
    <location>
        <position position="244"/>
    </location>
    <ligand>
        <name>ATP</name>
        <dbReference type="ChEBI" id="CHEBI:30616"/>
    </ligand>
</feature>
<dbReference type="RefSeq" id="WP_113890203.1">
    <property type="nucleotide sequence ID" value="NZ_QNRK01000016.1"/>
</dbReference>
<evidence type="ECO:0000259" key="4">
    <source>
        <dbReference type="PROSITE" id="PS51459"/>
    </source>
</evidence>
<proteinExistence type="predicted"/>
<feature type="binding site" evidence="1">
    <location>
        <position position="65"/>
    </location>
    <ligand>
        <name>ATP</name>
        <dbReference type="ChEBI" id="CHEBI:30616"/>
    </ligand>
</feature>
<keyword evidence="1" id="KW-0067">ATP-binding</keyword>
<dbReference type="PANTHER" id="PTHR13504">
    <property type="entry name" value="FIDO DOMAIN-CONTAINING PROTEIN DDB_G0283145"/>
    <property type="match status" value="1"/>
</dbReference>
<evidence type="ECO:0000313" key="5">
    <source>
        <dbReference type="EMBL" id="RBP11419.1"/>
    </source>
</evidence>
<sequence>MDQPVRYHLGGFPPVNIDWQQLVPLIGRANAALARYDGLVASIPNAAVLLSPLTTQEAVLSSKIEGTVVTMGEVLKLEAGAGDDLAQPKRDDAEEITNYRTALRFASNSLADRPLSQSLIKETHALLMNGVRGRDKDPGNYRNEQNWVGTRGCPIADASFIPIPQAHLQFGMDNWAKYVSETRELDTLVQLAIVHAEFEALHPFKDGNGRLGRMIIPLFLYERKILSGPNFYMSGYLEARREEYIEALRRISRNGSWTEWCQFFLSGLIEQASENQARAQSIIELNRKMSGQVAEATHSEHASSAVEFLFSNPIFASSHFVEYSHIPRPTALRFLRVLRDKGVLRVIVEGSGPRPAIYAFPELLNIAEGKPLF</sequence>
<name>A0A366FCC9_9HYPH</name>
<reference evidence="5 6" key="1">
    <citation type="submission" date="2018-06" db="EMBL/GenBank/DDBJ databases">
        <title>Genomic Encyclopedia of Type Strains, Phase IV (KMG-IV): sequencing the most valuable type-strain genomes for metagenomic binning, comparative biology and taxonomic classification.</title>
        <authorList>
            <person name="Goeker M."/>
        </authorList>
    </citation>
    <scope>NUCLEOTIDE SEQUENCE [LARGE SCALE GENOMIC DNA]</scope>
    <source>
        <strain evidence="5 6">DSM 24875</strain>
    </source>
</reference>
<dbReference type="SUPFAM" id="SSF140931">
    <property type="entry name" value="Fic-like"/>
    <property type="match status" value="1"/>
</dbReference>
<gene>
    <name evidence="5" type="ORF">DFR50_116114</name>
</gene>
<dbReference type="Pfam" id="PF13784">
    <property type="entry name" value="Fic_N"/>
    <property type="match status" value="1"/>
</dbReference>
<dbReference type="OrthoDB" id="9813719at2"/>
<organism evidence="5 6">
    <name type="scientific">Roseiarcus fermentans</name>
    <dbReference type="NCBI Taxonomy" id="1473586"/>
    <lineage>
        <taxon>Bacteria</taxon>
        <taxon>Pseudomonadati</taxon>
        <taxon>Pseudomonadota</taxon>
        <taxon>Alphaproteobacteria</taxon>
        <taxon>Hyphomicrobiales</taxon>
        <taxon>Roseiarcaceae</taxon>
        <taxon>Roseiarcus</taxon>
    </lineage>
</organism>
<evidence type="ECO:0000313" key="6">
    <source>
        <dbReference type="Proteomes" id="UP000253529"/>
    </source>
</evidence>
<evidence type="ECO:0000256" key="3">
    <source>
        <dbReference type="PIRSR" id="PIRSR640198-2"/>
    </source>
</evidence>
<feature type="binding site" evidence="3">
    <location>
        <begin position="206"/>
        <end position="213"/>
    </location>
    <ligand>
        <name>ATP</name>
        <dbReference type="ChEBI" id="CHEBI:30616"/>
    </ligand>
</feature>
<dbReference type="Proteomes" id="UP000253529">
    <property type="component" value="Unassembled WGS sequence"/>
</dbReference>
<dbReference type="GO" id="GO:0005524">
    <property type="term" value="F:ATP binding"/>
    <property type="evidence" value="ECO:0007669"/>
    <property type="project" value="UniProtKB-KW"/>
</dbReference>
<keyword evidence="6" id="KW-1185">Reference proteome</keyword>
<dbReference type="InterPro" id="IPR003812">
    <property type="entry name" value="Fido"/>
</dbReference>
<keyword evidence="1" id="KW-0547">Nucleotide-binding</keyword>
<accession>A0A366FCC9</accession>
<dbReference type="Gene3D" id="1.10.3290.10">
    <property type="entry name" value="Fido-like domain"/>
    <property type="match status" value="1"/>
</dbReference>
<dbReference type="PROSITE" id="PS51459">
    <property type="entry name" value="FIDO"/>
    <property type="match status" value="1"/>
</dbReference>
<dbReference type="InterPro" id="IPR040198">
    <property type="entry name" value="Fido_containing"/>
</dbReference>
<feature type="active site" evidence="2">
    <location>
        <position position="202"/>
    </location>
</feature>
<feature type="binding site" evidence="1">
    <location>
        <position position="202"/>
    </location>
    <ligand>
        <name>ATP</name>
        <dbReference type="ChEBI" id="CHEBI:30616"/>
    </ligand>
</feature>
<dbReference type="InterPro" id="IPR036597">
    <property type="entry name" value="Fido-like_dom_sf"/>
</dbReference>
<dbReference type="InterPro" id="IPR026287">
    <property type="entry name" value="SoFic-like"/>
</dbReference>
<feature type="binding site" evidence="1">
    <location>
        <begin position="207"/>
        <end position="213"/>
    </location>
    <ligand>
        <name>ATP</name>
        <dbReference type="ChEBI" id="CHEBI:30616"/>
    </ligand>
</feature>
<evidence type="ECO:0000256" key="1">
    <source>
        <dbReference type="PIRSR" id="PIRSR038925-1"/>
    </source>
</evidence>
<feature type="domain" description="Fido" evidence="4">
    <location>
        <begin position="115"/>
        <end position="266"/>
    </location>
</feature>
<dbReference type="PIRSF" id="PIRSF038925">
    <property type="entry name" value="AMP-prot_trans"/>
    <property type="match status" value="1"/>
</dbReference>
<dbReference type="InterPro" id="IPR025758">
    <property type="entry name" value="Fic/DOC_N"/>
</dbReference>
<protein>
    <submittedName>
        <fullName evidence="5">Fic family protein</fullName>
    </submittedName>
</protein>
<dbReference type="AlphaFoldDB" id="A0A366FCC9"/>